<dbReference type="Proteomes" id="UP000683511">
    <property type="component" value="Chromosome"/>
</dbReference>
<evidence type="ECO:0000256" key="6">
    <source>
        <dbReference type="ARBA" id="ARBA00022842"/>
    </source>
</evidence>
<dbReference type="PANTHER" id="PTHR33653">
    <property type="entry name" value="RIBONUCLEASE VAPC2"/>
    <property type="match status" value="1"/>
</dbReference>
<feature type="domain" description="PIN" evidence="8">
    <location>
        <begin position="3"/>
        <end position="125"/>
    </location>
</feature>
<keyword evidence="5" id="KW-0378">Hydrolase</keyword>
<evidence type="ECO:0000256" key="4">
    <source>
        <dbReference type="ARBA" id="ARBA00022723"/>
    </source>
</evidence>
<dbReference type="InterPro" id="IPR050556">
    <property type="entry name" value="Type_II_TA_system_RNase"/>
</dbReference>
<keyword evidence="10" id="KW-1185">Reference proteome</keyword>
<dbReference type="SUPFAM" id="SSF88723">
    <property type="entry name" value="PIN domain-like"/>
    <property type="match status" value="1"/>
</dbReference>
<keyword evidence="4" id="KW-0479">Metal-binding</keyword>
<evidence type="ECO:0000256" key="2">
    <source>
        <dbReference type="ARBA" id="ARBA00022649"/>
    </source>
</evidence>
<evidence type="ECO:0000256" key="5">
    <source>
        <dbReference type="ARBA" id="ARBA00022801"/>
    </source>
</evidence>
<dbReference type="EMBL" id="CP021056">
    <property type="protein sequence ID" value="QXE24067.1"/>
    <property type="molecule type" value="Genomic_DNA"/>
</dbReference>
<organism evidence="9 10">
    <name type="scientific">Richelia sinica FACHB-800</name>
    <dbReference type="NCBI Taxonomy" id="1357546"/>
    <lineage>
        <taxon>Bacteria</taxon>
        <taxon>Bacillati</taxon>
        <taxon>Cyanobacteriota</taxon>
        <taxon>Cyanophyceae</taxon>
        <taxon>Nostocales</taxon>
        <taxon>Nostocaceae</taxon>
        <taxon>Richelia</taxon>
    </lineage>
</organism>
<gene>
    <name evidence="9" type="ORF">B6N60_02770</name>
</gene>
<comment type="cofactor">
    <cofactor evidence="1">
        <name>Mg(2+)</name>
        <dbReference type="ChEBI" id="CHEBI:18420"/>
    </cofactor>
</comment>
<protein>
    <recommendedName>
        <fullName evidence="8">PIN domain-containing protein</fullName>
    </recommendedName>
</protein>
<dbReference type="Gene3D" id="3.40.50.1010">
    <property type="entry name" value="5'-nuclease"/>
    <property type="match status" value="1"/>
</dbReference>
<dbReference type="GO" id="GO:0016787">
    <property type="term" value="F:hydrolase activity"/>
    <property type="evidence" value="ECO:0007669"/>
    <property type="project" value="UniProtKB-KW"/>
</dbReference>
<dbReference type="GO" id="GO:0004518">
    <property type="term" value="F:nuclease activity"/>
    <property type="evidence" value="ECO:0007669"/>
    <property type="project" value="UniProtKB-KW"/>
</dbReference>
<reference evidence="9" key="1">
    <citation type="submission" date="2017-04" db="EMBL/GenBank/DDBJ databases">
        <title>Genome deletions in a multicellular cyanobacterial endosymbiont for morphological adaptation in marine diatoms.</title>
        <authorList>
            <person name="Wang Y."/>
            <person name="Gao H."/>
            <person name="Li R."/>
            <person name="Xu X."/>
        </authorList>
    </citation>
    <scope>NUCLEOTIDE SEQUENCE</scope>
    <source>
        <strain evidence="9">FACHB 800</strain>
    </source>
</reference>
<evidence type="ECO:0000313" key="9">
    <source>
        <dbReference type="EMBL" id="QXE24067.1"/>
    </source>
</evidence>
<evidence type="ECO:0000256" key="3">
    <source>
        <dbReference type="ARBA" id="ARBA00022722"/>
    </source>
</evidence>
<keyword evidence="6" id="KW-0460">Magnesium</keyword>
<proteinExistence type="inferred from homology"/>
<comment type="similarity">
    <text evidence="7">Belongs to the PINc/VapC protein family.</text>
</comment>
<keyword evidence="2" id="KW-1277">Toxin-antitoxin system</keyword>
<accession>A0A975T8E9</accession>
<evidence type="ECO:0000313" key="10">
    <source>
        <dbReference type="Proteomes" id="UP000683511"/>
    </source>
</evidence>
<evidence type="ECO:0000256" key="7">
    <source>
        <dbReference type="ARBA" id="ARBA00038093"/>
    </source>
</evidence>
<keyword evidence="3" id="KW-0540">Nuclease</keyword>
<evidence type="ECO:0000256" key="1">
    <source>
        <dbReference type="ARBA" id="ARBA00001946"/>
    </source>
</evidence>
<evidence type="ECO:0000259" key="8">
    <source>
        <dbReference type="Pfam" id="PF01850"/>
    </source>
</evidence>
<dbReference type="PANTHER" id="PTHR33653:SF1">
    <property type="entry name" value="RIBONUCLEASE VAPC2"/>
    <property type="match status" value="1"/>
</dbReference>
<dbReference type="Pfam" id="PF01850">
    <property type="entry name" value="PIN"/>
    <property type="match status" value="1"/>
</dbReference>
<name>A0A975T8E9_9NOST</name>
<sequence>MGYLLDTNIVSASLKQNLKIALKITEMRRQGELLAISGITYYEIQRGLIRTNATKKLALFQQFCQDYPILFLNDLRIFEKASEIHADLTSGGKIIQDADILIAATAIIGNLTLVSNDSDLTRVKDLQLENWLVV</sequence>
<dbReference type="RefSeq" id="WP_190605090.1">
    <property type="nucleotide sequence ID" value="NZ_CP021056.1"/>
</dbReference>
<dbReference type="InterPro" id="IPR002716">
    <property type="entry name" value="PIN_dom"/>
</dbReference>
<dbReference type="AlphaFoldDB" id="A0A975T8E9"/>
<dbReference type="InterPro" id="IPR029060">
    <property type="entry name" value="PIN-like_dom_sf"/>
</dbReference>
<dbReference type="KEGG" id="rsin:B6N60_02770"/>
<dbReference type="GO" id="GO:0046872">
    <property type="term" value="F:metal ion binding"/>
    <property type="evidence" value="ECO:0007669"/>
    <property type="project" value="UniProtKB-KW"/>
</dbReference>